<proteinExistence type="predicted"/>
<accession>A0A0E9S6K0</accession>
<dbReference type="AlphaFoldDB" id="A0A0E9S6K0"/>
<organism evidence="1">
    <name type="scientific">Anguilla anguilla</name>
    <name type="common">European freshwater eel</name>
    <name type="synonym">Muraena anguilla</name>
    <dbReference type="NCBI Taxonomy" id="7936"/>
    <lineage>
        <taxon>Eukaryota</taxon>
        <taxon>Metazoa</taxon>
        <taxon>Chordata</taxon>
        <taxon>Craniata</taxon>
        <taxon>Vertebrata</taxon>
        <taxon>Euteleostomi</taxon>
        <taxon>Actinopterygii</taxon>
        <taxon>Neopterygii</taxon>
        <taxon>Teleostei</taxon>
        <taxon>Anguilliformes</taxon>
        <taxon>Anguillidae</taxon>
        <taxon>Anguilla</taxon>
    </lineage>
</organism>
<name>A0A0E9S6K0_ANGAN</name>
<dbReference type="EMBL" id="GBXM01071518">
    <property type="protein sequence ID" value="JAH37059.1"/>
    <property type="molecule type" value="Transcribed_RNA"/>
</dbReference>
<sequence length="29" mass="3575">MHTVQYLAHPFLAECQFWSNMYPDVLYNR</sequence>
<protein>
    <submittedName>
        <fullName evidence="1">Uncharacterized protein</fullName>
    </submittedName>
</protein>
<reference evidence="1" key="1">
    <citation type="submission" date="2014-11" db="EMBL/GenBank/DDBJ databases">
        <authorList>
            <person name="Amaro Gonzalez C."/>
        </authorList>
    </citation>
    <scope>NUCLEOTIDE SEQUENCE</scope>
</reference>
<evidence type="ECO:0000313" key="1">
    <source>
        <dbReference type="EMBL" id="JAH37059.1"/>
    </source>
</evidence>
<reference evidence="1" key="2">
    <citation type="journal article" date="2015" name="Fish Shellfish Immunol.">
        <title>Early steps in the European eel (Anguilla anguilla)-Vibrio vulnificus interaction in the gills: Role of the RtxA13 toxin.</title>
        <authorList>
            <person name="Callol A."/>
            <person name="Pajuelo D."/>
            <person name="Ebbesson L."/>
            <person name="Teles M."/>
            <person name="MacKenzie S."/>
            <person name="Amaro C."/>
        </authorList>
    </citation>
    <scope>NUCLEOTIDE SEQUENCE</scope>
</reference>